<keyword evidence="11" id="KW-1185">Reference proteome</keyword>
<dbReference type="OrthoDB" id="17199at2759"/>
<evidence type="ECO:0000256" key="8">
    <source>
        <dbReference type="ARBA" id="ARBA00048864"/>
    </source>
</evidence>
<accession>A0A1S3J937</accession>
<dbReference type="KEGG" id="lak:106170894"/>
<evidence type="ECO:0000259" key="10">
    <source>
        <dbReference type="PROSITE" id="PS51324"/>
    </source>
</evidence>
<feature type="domain" description="ERV/ALR sulfhydryl oxidase" evidence="10">
    <location>
        <begin position="75"/>
        <end position="175"/>
    </location>
</feature>
<sequence>MSAHREGQRENSAGDFSKIFDREGKPCRACTDMQTYRKMMALKFGQNVLAHKQAHTSKTTNQVIESEEVTERTDCPLEIHELGRNTWSFLHTMAAYYPDRPTETQKEDMKNFMHLFSKFYPCGECAEDLRRQIKEKPPTTESRYQLAQWLCRIHNGVNERLGKPIFDCSKVDERWRDGWEDGSCD</sequence>
<dbReference type="OMA" id="TWMCEAH"/>
<keyword evidence="5 9" id="KW-0560">Oxidoreductase</keyword>
<dbReference type="InterPro" id="IPR039799">
    <property type="entry name" value="ALR/ERV"/>
</dbReference>
<protein>
    <recommendedName>
        <fullName evidence="9">Sulfhydryl oxidase</fullName>
        <ecNumber evidence="9">1.8.3.2</ecNumber>
    </recommendedName>
</protein>
<dbReference type="InterPro" id="IPR036774">
    <property type="entry name" value="ERV/ALR_sulphydryl_oxid_sf"/>
</dbReference>
<dbReference type="GeneID" id="106170894"/>
<evidence type="ECO:0000256" key="7">
    <source>
        <dbReference type="ARBA" id="ARBA00023157"/>
    </source>
</evidence>
<dbReference type="RefSeq" id="XP_013406384.1">
    <property type="nucleotide sequence ID" value="XM_013550930.1"/>
</dbReference>
<evidence type="ECO:0000256" key="9">
    <source>
        <dbReference type="RuleBase" id="RU371123"/>
    </source>
</evidence>
<comment type="cofactor">
    <cofactor evidence="1 9">
        <name>FAD</name>
        <dbReference type="ChEBI" id="CHEBI:57692"/>
    </cofactor>
</comment>
<keyword evidence="6" id="KW-0496">Mitochondrion</keyword>
<evidence type="ECO:0000313" key="11">
    <source>
        <dbReference type="Proteomes" id="UP000085678"/>
    </source>
</evidence>
<dbReference type="GO" id="GO:0005758">
    <property type="term" value="C:mitochondrial intermembrane space"/>
    <property type="evidence" value="ECO:0007669"/>
    <property type="project" value="UniProtKB-SubCell"/>
</dbReference>
<dbReference type="EC" id="1.8.3.2" evidence="9"/>
<dbReference type="Pfam" id="PF04777">
    <property type="entry name" value="Evr1_Alr"/>
    <property type="match status" value="1"/>
</dbReference>
<evidence type="ECO:0000256" key="1">
    <source>
        <dbReference type="ARBA" id="ARBA00001974"/>
    </source>
</evidence>
<dbReference type="PANTHER" id="PTHR12645:SF0">
    <property type="entry name" value="FAD-LINKED SULFHYDRYL OXIDASE ALR"/>
    <property type="match status" value="1"/>
</dbReference>
<name>A0A1S3J937_LINAN</name>
<dbReference type="GO" id="GO:0016971">
    <property type="term" value="F:flavin-dependent sulfhydryl oxidase activity"/>
    <property type="evidence" value="ECO:0007669"/>
    <property type="project" value="InterPro"/>
</dbReference>
<dbReference type="PROSITE" id="PS51324">
    <property type="entry name" value="ERV_ALR"/>
    <property type="match status" value="1"/>
</dbReference>
<keyword evidence="4 9" id="KW-0274">FAD</keyword>
<organism evidence="11 12">
    <name type="scientific">Lingula anatina</name>
    <name type="common">Brachiopod</name>
    <name type="synonym">Lingula unguis</name>
    <dbReference type="NCBI Taxonomy" id="7574"/>
    <lineage>
        <taxon>Eukaryota</taxon>
        <taxon>Metazoa</taxon>
        <taxon>Spiralia</taxon>
        <taxon>Lophotrochozoa</taxon>
        <taxon>Brachiopoda</taxon>
        <taxon>Linguliformea</taxon>
        <taxon>Lingulata</taxon>
        <taxon>Lingulida</taxon>
        <taxon>Linguloidea</taxon>
        <taxon>Lingulidae</taxon>
        <taxon>Lingula</taxon>
    </lineage>
</organism>
<dbReference type="STRING" id="7574.A0A1S3J937"/>
<comment type="subcellular location">
    <subcellularLocation>
        <location evidence="2">Mitochondrion intermembrane space</location>
    </subcellularLocation>
</comment>
<dbReference type="FunFam" id="1.20.120.310:FF:000003">
    <property type="entry name" value="Sulfhydryl oxidase"/>
    <property type="match status" value="1"/>
</dbReference>
<keyword evidence="7" id="KW-1015">Disulfide bond</keyword>
<dbReference type="FunCoup" id="A0A1S3J937">
    <property type="interactions" value="1573"/>
</dbReference>
<dbReference type="AlphaFoldDB" id="A0A1S3J937"/>
<dbReference type="PANTHER" id="PTHR12645">
    <property type="entry name" value="ALR/ERV"/>
    <property type="match status" value="1"/>
</dbReference>
<reference evidence="12" key="1">
    <citation type="submission" date="2025-08" db="UniProtKB">
        <authorList>
            <consortium name="RefSeq"/>
        </authorList>
    </citation>
    <scope>IDENTIFICATION</scope>
    <source>
        <tissue evidence="12">Gonads</tissue>
    </source>
</reference>
<evidence type="ECO:0000256" key="5">
    <source>
        <dbReference type="ARBA" id="ARBA00023002"/>
    </source>
</evidence>
<dbReference type="InParanoid" id="A0A1S3J937"/>
<dbReference type="Gene3D" id="1.20.120.310">
    <property type="entry name" value="ERV/ALR sulfhydryl oxidase domain"/>
    <property type="match status" value="1"/>
</dbReference>
<evidence type="ECO:0000256" key="2">
    <source>
        <dbReference type="ARBA" id="ARBA00004569"/>
    </source>
</evidence>
<proteinExistence type="predicted"/>
<dbReference type="GO" id="GO:0050660">
    <property type="term" value="F:flavin adenine dinucleotide binding"/>
    <property type="evidence" value="ECO:0007669"/>
    <property type="project" value="TreeGrafter"/>
</dbReference>
<evidence type="ECO:0000256" key="6">
    <source>
        <dbReference type="ARBA" id="ARBA00023128"/>
    </source>
</evidence>
<keyword evidence="3 9" id="KW-0285">Flavoprotein</keyword>
<evidence type="ECO:0000256" key="3">
    <source>
        <dbReference type="ARBA" id="ARBA00022630"/>
    </source>
</evidence>
<dbReference type="InterPro" id="IPR017905">
    <property type="entry name" value="ERV/ALR_sulphydryl_oxidase"/>
</dbReference>
<evidence type="ECO:0000256" key="4">
    <source>
        <dbReference type="ARBA" id="ARBA00022827"/>
    </source>
</evidence>
<dbReference type="Proteomes" id="UP000085678">
    <property type="component" value="Unplaced"/>
</dbReference>
<comment type="catalytic activity">
    <reaction evidence="8 9">
        <text>2 R'C(R)SH + O2 = R'C(R)S-S(R)CR' + H2O2</text>
        <dbReference type="Rhea" id="RHEA:17357"/>
        <dbReference type="ChEBI" id="CHEBI:15379"/>
        <dbReference type="ChEBI" id="CHEBI:16240"/>
        <dbReference type="ChEBI" id="CHEBI:16520"/>
        <dbReference type="ChEBI" id="CHEBI:17412"/>
        <dbReference type="EC" id="1.8.3.2"/>
    </reaction>
</comment>
<dbReference type="SUPFAM" id="SSF69000">
    <property type="entry name" value="FAD-dependent thiol oxidase"/>
    <property type="match status" value="1"/>
</dbReference>
<gene>
    <name evidence="12" type="primary">LOC106170894</name>
</gene>
<evidence type="ECO:0000313" key="12">
    <source>
        <dbReference type="RefSeq" id="XP_013406384.1"/>
    </source>
</evidence>